<proteinExistence type="predicted"/>
<evidence type="ECO:0000313" key="2">
    <source>
        <dbReference type="Proteomes" id="UP000005365"/>
    </source>
</evidence>
<dbReference type="EMBL" id="ACKO02000027">
    <property type="protein sequence ID" value="EET43101.1"/>
    <property type="molecule type" value="Genomic_DNA"/>
</dbReference>
<comment type="caution">
    <text evidence="1">The sequence shown here is derived from an EMBL/GenBank/DDBJ whole genome shotgun (WGS) entry which is preliminary data.</text>
</comment>
<organism evidence="1 2">
    <name type="scientific">Neisseria sicca ATCC 29256</name>
    <dbReference type="NCBI Taxonomy" id="547045"/>
    <lineage>
        <taxon>Bacteria</taxon>
        <taxon>Pseudomonadati</taxon>
        <taxon>Pseudomonadota</taxon>
        <taxon>Betaproteobacteria</taxon>
        <taxon>Neisseriales</taxon>
        <taxon>Neisseriaceae</taxon>
        <taxon>Neisseria</taxon>
    </lineage>
</organism>
<reference evidence="1" key="1">
    <citation type="submission" date="2009-07" db="EMBL/GenBank/DDBJ databases">
        <authorList>
            <person name="Weinstock G."/>
            <person name="Sodergren E."/>
            <person name="Clifton S."/>
            <person name="Fulton L."/>
            <person name="Fulton B."/>
            <person name="Courtney L."/>
            <person name="Fronick C."/>
            <person name="Harrison M."/>
            <person name="Strong C."/>
            <person name="Farmer C."/>
            <person name="Delahaunty K."/>
            <person name="Markovic C."/>
            <person name="Hall O."/>
            <person name="Minx P."/>
            <person name="Tomlinson C."/>
            <person name="Mitreva M."/>
            <person name="Nelson J."/>
            <person name="Hou S."/>
            <person name="Wollam A."/>
            <person name="Pepin K.H."/>
            <person name="Johnson M."/>
            <person name="Bhonagiri V."/>
            <person name="Nash W.E."/>
            <person name="Warren W."/>
            <person name="Chinwalla A."/>
            <person name="Mardis E.R."/>
            <person name="Wilson R.K."/>
        </authorList>
    </citation>
    <scope>NUCLEOTIDE SEQUENCE [LARGE SCALE GENOMIC DNA]</scope>
    <source>
        <strain evidence="1">ATCC 29256</strain>
    </source>
</reference>
<gene>
    <name evidence="1" type="ORF">NEISICOT_03158</name>
</gene>
<keyword evidence="2" id="KW-1185">Reference proteome</keyword>
<protein>
    <submittedName>
        <fullName evidence="1">Uncharacterized protein</fullName>
    </submittedName>
</protein>
<dbReference type="Proteomes" id="UP000005365">
    <property type="component" value="Unassembled WGS sequence"/>
</dbReference>
<dbReference type="AlphaFoldDB" id="C6M9D3"/>
<accession>C6M9D3</accession>
<evidence type="ECO:0000313" key="1">
    <source>
        <dbReference type="EMBL" id="EET43101.1"/>
    </source>
</evidence>
<name>C6M9D3_NEISI</name>
<sequence>MRVPNNSEKTTVQTKIFLLSLTYPKILIDDSKDMLTNRRENFYYHNILNSSHLFHCFSSKPKYFSFNL</sequence>